<dbReference type="AlphaFoldDB" id="A0A5B8XX29"/>
<evidence type="ECO:0000313" key="3">
    <source>
        <dbReference type="Proteomes" id="UP000321595"/>
    </source>
</evidence>
<keyword evidence="1" id="KW-1133">Transmembrane helix</keyword>
<reference evidence="2 3" key="1">
    <citation type="submission" date="2019-08" db="EMBL/GenBank/DDBJ databases">
        <authorList>
            <person name="Liang Q."/>
        </authorList>
    </citation>
    <scope>NUCLEOTIDE SEQUENCE [LARGE SCALE GENOMIC DNA]</scope>
    <source>
        <strain evidence="2 3">V1718</strain>
    </source>
</reference>
<feature type="transmembrane region" description="Helical" evidence="1">
    <location>
        <begin position="12"/>
        <end position="33"/>
    </location>
</feature>
<keyword evidence="1" id="KW-0472">Membrane</keyword>
<evidence type="ECO:0000313" key="2">
    <source>
        <dbReference type="EMBL" id="QED30140.1"/>
    </source>
</evidence>
<protein>
    <submittedName>
        <fullName evidence="2">Uncharacterized protein</fullName>
    </submittedName>
</protein>
<dbReference type="EMBL" id="CP042467">
    <property type="protein sequence ID" value="QED30140.1"/>
    <property type="molecule type" value="Genomic_DNA"/>
</dbReference>
<organism evidence="2 3">
    <name type="scientific">Microvenator marinus</name>
    <dbReference type="NCBI Taxonomy" id="2600177"/>
    <lineage>
        <taxon>Bacteria</taxon>
        <taxon>Deltaproteobacteria</taxon>
        <taxon>Bradymonadales</taxon>
        <taxon>Microvenatoraceae</taxon>
        <taxon>Microvenator</taxon>
    </lineage>
</organism>
<accession>A0A5B8XX29</accession>
<keyword evidence="3" id="KW-1185">Reference proteome</keyword>
<keyword evidence="1" id="KW-0812">Transmembrane</keyword>
<evidence type="ECO:0000256" key="1">
    <source>
        <dbReference type="SAM" id="Phobius"/>
    </source>
</evidence>
<proteinExistence type="predicted"/>
<dbReference type="KEGG" id="bbae:FRD01_23475"/>
<dbReference type="Proteomes" id="UP000321595">
    <property type="component" value="Chromosome"/>
</dbReference>
<dbReference type="RefSeq" id="WP_146963565.1">
    <property type="nucleotide sequence ID" value="NZ_CP042467.1"/>
</dbReference>
<name>A0A5B8XX29_9DELT</name>
<sequence>MNLSEQQQRGLVAALVLTCVLLVGLLGLTLYVANTVKTESPLIVAQMTEERLDDAKSRLSARMIEAKEIANDLLTWVQEAVENNRRLKRIYAAWTGIRFEANSIALMVAAFPEEPIKTTAKFFEEGPIRTRQILDQAQIISLEVQELLPKLADSFSSARKNFQEDGLIRGSVAALDALVLPLVSEDPQEMEKWQTINGAIFAWADRVSDDFAEFESALSSDAMSRDFARRLSESLF</sequence>
<gene>
    <name evidence="2" type="ORF">FRD01_23475</name>
</gene>